<organism evidence="1 2">
    <name type="scientific">Methylophilus glucosoxydans</name>
    <dbReference type="NCBI Taxonomy" id="752553"/>
    <lineage>
        <taxon>Bacteria</taxon>
        <taxon>Pseudomonadati</taxon>
        <taxon>Pseudomonadota</taxon>
        <taxon>Betaproteobacteria</taxon>
        <taxon>Nitrosomonadales</taxon>
        <taxon>Methylophilaceae</taxon>
        <taxon>Methylophilus</taxon>
    </lineage>
</organism>
<reference evidence="2" key="1">
    <citation type="journal article" date="2019" name="Int. J. Syst. Evol. Microbiol.">
        <title>The Global Catalogue of Microorganisms (GCM) 10K type strain sequencing project: providing services to taxonomists for standard genome sequencing and annotation.</title>
        <authorList>
            <consortium name="The Broad Institute Genomics Platform"/>
            <consortium name="The Broad Institute Genome Sequencing Center for Infectious Disease"/>
            <person name="Wu L."/>
            <person name="Ma J."/>
        </authorList>
    </citation>
    <scope>NUCLEOTIDE SEQUENCE [LARGE SCALE GENOMIC DNA]</scope>
    <source>
        <strain evidence="2">CCUG 59685</strain>
    </source>
</reference>
<name>A0ABW3GL21_9PROT</name>
<sequence length="166" mass="18743">MHDSDVVYNIQAFCGQPAMFKINQIFKHHQALKPLLQEADDRQQLQQCWSAVAPEFSRLSHVLALQEGALTIAVQSGAVASRIRLMEAQLLRKIQEFSQNSRKIKALNLNAIKVKVQVKSRPPSKTKRIKSPSKHALTALERCAKQIDNPALEAALLEFVDHQRQD</sequence>
<evidence type="ECO:0000313" key="1">
    <source>
        <dbReference type="EMBL" id="MFD0929307.1"/>
    </source>
</evidence>
<comment type="caution">
    <text evidence="1">The sequence shown here is derived from an EMBL/GenBank/DDBJ whole genome shotgun (WGS) entry which is preliminary data.</text>
</comment>
<dbReference type="RefSeq" id="WP_228518830.1">
    <property type="nucleotide sequence ID" value="NZ_JBHTJW010000002.1"/>
</dbReference>
<proteinExistence type="predicted"/>
<accession>A0ABW3GL21</accession>
<dbReference type="Proteomes" id="UP001597106">
    <property type="component" value="Unassembled WGS sequence"/>
</dbReference>
<keyword evidence="2" id="KW-1185">Reference proteome</keyword>
<dbReference type="Pfam" id="PF05258">
    <property type="entry name" value="DciA"/>
    <property type="match status" value="1"/>
</dbReference>
<protein>
    <submittedName>
        <fullName evidence="1">DUF721 domain-containing protein</fullName>
    </submittedName>
</protein>
<dbReference type="InterPro" id="IPR007922">
    <property type="entry name" value="DciA-like"/>
</dbReference>
<evidence type="ECO:0000313" key="2">
    <source>
        <dbReference type="Proteomes" id="UP001597106"/>
    </source>
</evidence>
<gene>
    <name evidence="1" type="ORF">ACFQ1T_05890</name>
</gene>
<dbReference type="EMBL" id="JBHTJW010000002">
    <property type="protein sequence ID" value="MFD0929307.1"/>
    <property type="molecule type" value="Genomic_DNA"/>
</dbReference>